<dbReference type="Gene3D" id="3.40.50.1700">
    <property type="entry name" value="Glycoside hydrolase family 3 C-terminal domain"/>
    <property type="match status" value="2"/>
</dbReference>
<reference evidence="5 6" key="1">
    <citation type="submission" date="2018-03" db="EMBL/GenBank/DDBJ databases">
        <title>Genomic Encyclopedia of Archaeal and Bacterial Type Strains, Phase II (KMG-II): from individual species to whole genera.</title>
        <authorList>
            <person name="Goeker M."/>
        </authorList>
    </citation>
    <scope>NUCLEOTIDE SEQUENCE [LARGE SCALE GENOMIC DNA]</scope>
    <source>
        <strain evidence="5 6">DSM 100214</strain>
    </source>
</reference>
<evidence type="ECO:0000256" key="3">
    <source>
        <dbReference type="ARBA" id="ARBA00022801"/>
    </source>
</evidence>
<dbReference type="InterPro" id="IPR001764">
    <property type="entry name" value="Glyco_hydro_3_N"/>
</dbReference>
<dbReference type="GO" id="GO:0046556">
    <property type="term" value="F:alpha-L-arabinofuranosidase activity"/>
    <property type="evidence" value="ECO:0007669"/>
    <property type="project" value="TreeGrafter"/>
</dbReference>
<comment type="similarity">
    <text evidence="1">Belongs to the glycosyl hydrolase 3 family.</text>
</comment>
<evidence type="ECO:0000313" key="6">
    <source>
        <dbReference type="Proteomes" id="UP000247973"/>
    </source>
</evidence>
<keyword evidence="3" id="KW-0378">Hydrolase</keyword>
<dbReference type="InterPro" id="IPR044993">
    <property type="entry name" value="BXL"/>
</dbReference>
<evidence type="ECO:0000313" key="5">
    <source>
        <dbReference type="EMBL" id="PXV66329.1"/>
    </source>
</evidence>
<accession>A0A2V3PTS4</accession>
<dbReference type="SUPFAM" id="SSF52279">
    <property type="entry name" value="Beta-D-glucan exohydrolase, C-terminal domain"/>
    <property type="match status" value="1"/>
</dbReference>
<dbReference type="Pfam" id="PF14310">
    <property type="entry name" value="Fn3-like"/>
    <property type="match status" value="1"/>
</dbReference>
<dbReference type="SUPFAM" id="SSF51445">
    <property type="entry name" value="(Trans)glycosidases"/>
    <property type="match status" value="1"/>
</dbReference>
<dbReference type="Pfam" id="PF07691">
    <property type="entry name" value="PA14"/>
    <property type="match status" value="1"/>
</dbReference>
<organism evidence="5 6">
    <name type="scientific">Dysgonomonas alginatilytica</name>
    <dbReference type="NCBI Taxonomy" id="1605892"/>
    <lineage>
        <taxon>Bacteria</taxon>
        <taxon>Pseudomonadati</taxon>
        <taxon>Bacteroidota</taxon>
        <taxon>Bacteroidia</taxon>
        <taxon>Bacteroidales</taxon>
        <taxon>Dysgonomonadaceae</taxon>
        <taxon>Dysgonomonas</taxon>
    </lineage>
</organism>
<dbReference type="EMBL" id="QICL01000005">
    <property type="protein sequence ID" value="PXV66329.1"/>
    <property type="molecule type" value="Genomic_DNA"/>
</dbReference>
<dbReference type="GO" id="GO:0031222">
    <property type="term" value="P:arabinan catabolic process"/>
    <property type="evidence" value="ECO:0007669"/>
    <property type="project" value="TreeGrafter"/>
</dbReference>
<dbReference type="Gene3D" id="3.20.20.300">
    <property type="entry name" value="Glycoside hydrolase, family 3, N-terminal domain"/>
    <property type="match status" value="1"/>
</dbReference>
<dbReference type="Pfam" id="PF01915">
    <property type="entry name" value="Glyco_hydro_3_C"/>
    <property type="match status" value="1"/>
</dbReference>
<dbReference type="InterPro" id="IPR013783">
    <property type="entry name" value="Ig-like_fold"/>
</dbReference>
<name>A0A2V3PTS4_9BACT</name>
<dbReference type="InterPro" id="IPR026891">
    <property type="entry name" value="Fn3-like"/>
</dbReference>
<dbReference type="Proteomes" id="UP000247973">
    <property type="component" value="Unassembled WGS sequence"/>
</dbReference>
<dbReference type="GO" id="GO:0045493">
    <property type="term" value="P:xylan catabolic process"/>
    <property type="evidence" value="ECO:0007669"/>
    <property type="project" value="InterPro"/>
</dbReference>
<dbReference type="PRINTS" id="PR00133">
    <property type="entry name" value="GLHYDRLASE3"/>
</dbReference>
<dbReference type="InterPro" id="IPR037524">
    <property type="entry name" value="PA14/GLEYA"/>
</dbReference>
<proteinExistence type="inferred from homology"/>
<dbReference type="GO" id="GO:0009044">
    <property type="term" value="F:xylan 1,4-beta-xylosidase activity"/>
    <property type="evidence" value="ECO:0007669"/>
    <property type="project" value="InterPro"/>
</dbReference>
<comment type="caution">
    <text evidence="5">The sequence shown here is derived from an EMBL/GenBank/DDBJ whole genome shotgun (WGS) entry which is preliminary data.</text>
</comment>
<evidence type="ECO:0000256" key="1">
    <source>
        <dbReference type="ARBA" id="ARBA00005336"/>
    </source>
</evidence>
<dbReference type="SUPFAM" id="SSF56988">
    <property type="entry name" value="Anthrax protective antigen"/>
    <property type="match status" value="1"/>
</dbReference>
<dbReference type="InterPro" id="IPR002772">
    <property type="entry name" value="Glyco_hydro_3_C"/>
</dbReference>
<dbReference type="PANTHER" id="PTHR42721:SF3">
    <property type="entry name" value="BETA-D-XYLOSIDASE 5-RELATED"/>
    <property type="match status" value="1"/>
</dbReference>
<dbReference type="SMART" id="SM00758">
    <property type="entry name" value="PA14"/>
    <property type="match status" value="1"/>
</dbReference>
<dbReference type="SMART" id="SM01217">
    <property type="entry name" value="Fn3_like"/>
    <property type="match status" value="1"/>
</dbReference>
<dbReference type="PANTHER" id="PTHR42721">
    <property type="entry name" value="SUGAR HYDROLASE-RELATED"/>
    <property type="match status" value="1"/>
</dbReference>
<dbReference type="InterPro" id="IPR017853">
    <property type="entry name" value="GH"/>
</dbReference>
<dbReference type="InterPro" id="IPR036962">
    <property type="entry name" value="Glyco_hydro_3_N_sf"/>
</dbReference>
<dbReference type="RefSeq" id="WP_170120022.1">
    <property type="nucleotide sequence ID" value="NZ_QICL01000005.1"/>
</dbReference>
<evidence type="ECO:0000259" key="4">
    <source>
        <dbReference type="PROSITE" id="PS51820"/>
    </source>
</evidence>
<dbReference type="AlphaFoldDB" id="A0A2V3PTS4"/>
<protein>
    <submittedName>
        <fullName evidence="5">Beta-glucosidase</fullName>
    </submittedName>
</protein>
<dbReference type="InterPro" id="IPR011658">
    <property type="entry name" value="PA14_dom"/>
</dbReference>
<dbReference type="PROSITE" id="PS51820">
    <property type="entry name" value="PA14"/>
    <property type="match status" value="1"/>
</dbReference>
<dbReference type="InterPro" id="IPR036881">
    <property type="entry name" value="Glyco_hydro_3_C_sf"/>
</dbReference>
<feature type="domain" description="PA14" evidence="4">
    <location>
        <begin position="464"/>
        <end position="605"/>
    </location>
</feature>
<dbReference type="PROSITE" id="PS51257">
    <property type="entry name" value="PROKAR_LIPOPROTEIN"/>
    <property type="match status" value="1"/>
</dbReference>
<evidence type="ECO:0000256" key="2">
    <source>
        <dbReference type="ARBA" id="ARBA00022729"/>
    </source>
</evidence>
<gene>
    <name evidence="5" type="ORF">CLV62_10580</name>
</gene>
<keyword evidence="6" id="KW-1185">Reference proteome</keyword>
<sequence length="883" mass="98931">MKVFKNLKPFLLALSILTLTGCNSKKIEPYQDTSLSFEERATDLVSRMTLQEKVNMLRYDCPGVERLGVPAHNFWNECLHGVARSGKATVFPQAIGMAAMWDSEEMFGIADAISDEARAKHHEYASRGKRGIYQGLTYWTPNINIFRDPRWGRGMETYGEDPYLTAELAVPFIKGLQGDDAKYLKLVATAKHFAVHSGPESTRHSFDVWPNDYDLEETYLPHFKRTVQDAHVYSVMCAYQSFRGAPCCGNKFLESMLREKWGFKGYIVSDCWAIRDFYEEKAHHVVATPEEAAAMAVKAGTDLNCGDTYVHLVSAVEQGLITEAEIDVSVHRVLLALFKLGMMDNDKDVKYAQIPYDVVESKEHQALSLDAARKSMVLLKNENNLLPFSKDVKKVAVIGPNADDLEVLLGNYNGYPTKPKTPLTGLREKLPNAEVIYAQGCALAEKLPYFEAIPSEYLFTDASKSQKGLKAEYFSNIKWEGKAAHTQVDPNIDFIWWTTAPFKDMKYDQFSVRWTGVLVPPTSGEYALGGEGFSGFNLYLNDSLVTKWKDVHHPRKVYELMKLEGGKAYNVRLEYVQDNTEYAIMRLLWGTPKPNLKQEAIDLAKSSDLIVLCMGLSPLLEGEEMPVKVEGFSGGDRLDIKLPSTQTDLIREIHKLGKPTVLVFLNGSALAFNWEAENMPAIIEAWYPGQEGGTALADIIFGDYNPAGRLPLTFYKDIKQIPAFSDYDMTGKTYRYFKGAPLYEFGYGLSYSTFEYTVKNAPETIKSGDNITISVDVKNTGKMDGDEVVQLYVSLPDSKLKTPIRALQGFKRIHLKAGETKTVEFTVTPKQMAGRDKENLAQVSNGKVLLSVGGKQPDSKAISSKQVVQKEVQVTGNTFYIKD</sequence>
<dbReference type="Pfam" id="PF00933">
    <property type="entry name" value="Glyco_hydro_3"/>
    <property type="match status" value="1"/>
</dbReference>
<dbReference type="Gene3D" id="2.60.40.10">
    <property type="entry name" value="Immunoglobulins"/>
    <property type="match status" value="1"/>
</dbReference>
<keyword evidence="2" id="KW-0732">Signal</keyword>